<evidence type="ECO:0000259" key="5">
    <source>
        <dbReference type="PROSITE" id="PS50991"/>
    </source>
</evidence>
<organism evidence="7">
    <name type="scientific">plant metagenome</name>
    <dbReference type="NCBI Taxonomy" id="1297885"/>
    <lineage>
        <taxon>unclassified sequences</taxon>
        <taxon>metagenomes</taxon>
        <taxon>organismal metagenomes</taxon>
    </lineage>
</organism>
<evidence type="ECO:0000256" key="4">
    <source>
        <dbReference type="ARBA" id="ARBA00023239"/>
    </source>
</evidence>
<dbReference type="PANTHER" id="PTHR42738">
    <property type="entry name" value="HYDROXYMETHYLGLUTARYL-COA LYASE"/>
    <property type="match status" value="1"/>
</dbReference>
<dbReference type="PROSITE" id="PS00815">
    <property type="entry name" value="AIPM_HOMOCIT_SYNTH_1"/>
    <property type="match status" value="1"/>
</dbReference>
<dbReference type="SUPFAM" id="SSF51569">
    <property type="entry name" value="Aldolase"/>
    <property type="match status" value="1"/>
</dbReference>
<dbReference type="EC" id="4.1.3.4" evidence="7"/>
<proteinExistence type="inferred from homology"/>
<name>A0A484PWN0_9ZZZZ</name>
<dbReference type="EMBL" id="CAADIB010000004">
    <property type="protein sequence ID" value="VFR24316.1"/>
    <property type="molecule type" value="Genomic_DNA"/>
</dbReference>
<accession>A0A484PWN0</accession>
<dbReference type="GO" id="GO:0006552">
    <property type="term" value="P:L-leucine catabolic process"/>
    <property type="evidence" value="ECO:0007669"/>
    <property type="project" value="TreeGrafter"/>
</dbReference>
<evidence type="ECO:0000313" key="7">
    <source>
        <dbReference type="EMBL" id="VFR30864.1"/>
    </source>
</evidence>
<keyword evidence="4 7" id="KW-0456">Lyase</keyword>
<dbReference type="FunFam" id="3.20.20.70:FF:000071">
    <property type="entry name" value="Hydroxymethylglutaryl-CoA lyase"/>
    <property type="match status" value="1"/>
</dbReference>
<evidence type="ECO:0000256" key="2">
    <source>
        <dbReference type="ARBA" id="ARBA00022679"/>
    </source>
</evidence>
<sequence>MPLPTRVDVIEVGLRDGLQSEAAFVSTEDKVALLNRLIDAGVRHIEATSFVSPRAVPQMRDAAEVLAGARRVPGLVLSVLAPNAKGAERAMQAGADEIVVFVSASESHNAKNLNRSIDRSLQDIDEIAALTRGQSFMRKGAVATAFGCPFEGDVPEANIDKIVARYVEHGFDGITLGDTTGMATPALVTQTVKRLQQEFPGLSISLHFHNTRGIGLVNVMTGLQLGITTYESSLGGMGGCPFAPGATGNICTEDLVNLLDEMDIATGIDLASLVGAARSLESIIGRPLPGQVMRAGPRLALHSLESIGAAQG</sequence>
<dbReference type="InterPro" id="IPR013785">
    <property type="entry name" value="Aldolase_TIM"/>
</dbReference>
<dbReference type="GO" id="GO:0046951">
    <property type="term" value="P:ketone body biosynthetic process"/>
    <property type="evidence" value="ECO:0007669"/>
    <property type="project" value="TreeGrafter"/>
</dbReference>
<gene>
    <name evidence="7" type="ORF">ANDO1_3573</name>
    <name evidence="6" type="ORF">ANDO2_3479</name>
</gene>
<dbReference type="CDD" id="cd07938">
    <property type="entry name" value="DRE_TIM_HMGL"/>
    <property type="match status" value="1"/>
</dbReference>
<dbReference type="InterPro" id="IPR002034">
    <property type="entry name" value="AIPM/Hcit_synth_CS"/>
</dbReference>
<evidence type="ECO:0000256" key="1">
    <source>
        <dbReference type="ARBA" id="ARBA00009405"/>
    </source>
</evidence>
<dbReference type="InterPro" id="IPR043594">
    <property type="entry name" value="HMGL"/>
</dbReference>
<dbReference type="EMBL" id="CAADHZ010000022">
    <property type="protein sequence ID" value="VFR30864.1"/>
    <property type="molecule type" value="Genomic_DNA"/>
</dbReference>
<comment type="similarity">
    <text evidence="1">Belongs to the HMG-CoA lyase family.</text>
</comment>
<dbReference type="GO" id="GO:0046872">
    <property type="term" value="F:metal ion binding"/>
    <property type="evidence" value="ECO:0007669"/>
    <property type="project" value="UniProtKB-KW"/>
</dbReference>
<keyword evidence="3" id="KW-0479">Metal-binding</keyword>
<reference evidence="7" key="1">
    <citation type="submission" date="2019-03" db="EMBL/GenBank/DDBJ databases">
        <authorList>
            <person name="Danneels B."/>
        </authorList>
    </citation>
    <scope>NUCLEOTIDE SEQUENCE</scope>
</reference>
<evidence type="ECO:0000313" key="6">
    <source>
        <dbReference type="EMBL" id="VFR24316.1"/>
    </source>
</evidence>
<dbReference type="PROSITE" id="PS50991">
    <property type="entry name" value="PYR_CT"/>
    <property type="match status" value="1"/>
</dbReference>
<feature type="domain" description="Pyruvate carboxyltransferase" evidence="5">
    <location>
        <begin position="7"/>
        <end position="274"/>
    </location>
</feature>
<dbReference type="GO" id="GO:0004419">
    <property type="term" value="F:hydroxymethylglutaryl-CoA lyase activity"/>
    <property type="evidence" value="ECO:0007669"/>
    <property type="project" value="UniProtKB-EC"/>
</dbReference>
<protein>
    <submittedName>
        <fullName evidence="7">Hydroxymethylglutaryl-CoA lyase</fullName>
        <ecNumber evidence="7">4.1.3.4</ecNumber>
    </submittedName>
</protein>
<evidence type="ECO:0000256" key="3">
    <source>
        <dbReference type="ARBA" id="ARBA00022723"/>
    </source>
</evidence>
<dbReference type="Pfam" id="PF00682">
    <property type="entry name" value="HMGL-like"/>
    <property type="match status" value="1"/>
</dbReference>
<dbReference type="AlphaFoldDB" id="A0A484PWN0"/>
<dbReference type="InterPro" id="IPR000891">
    <property type="entry name" value="PYR_CT"/>
</dbReference>
<dbReference type="NCBIfam" id="NF004283">
    <property type="entry name" value="PRK05692.1"/>
    <property type="match status" value="1"/>
</dbReference>
<dbReference type="PANTHER" id="PTHR42738:SF7">
    <property type="entry name" value="HYDROXYMETHYLGLUTARYL-COA LYASE"/>
    <property type="match status" value="1"/>
</dbReference>
<keyword evidence="2" id="KW-0808">Transferase</keyword>
<dbReference type="Gene3D" id="3.20.20.70">
    <property type="entry name" value="Aldolase class I"/>
    <property type="match status" value="1"/>
</dbReference>
<dbReference type="GO" id="GO:0046912">
    <property type="term" value="F:acyltransferase activity, acyl groups converted into alkyl on transfer"/>
    <property type="evidence" value="ECO:0007669"/>
    <property type="project" value="InterPro"/>
</dbReference>